<dbReference type="InterPro" id="IPR002869">
    <property type="entry name" value="Pyrv_flavodox_OxRed_cen"/>
</dbReference>
<dbReference type="OrthoDB" id="9794954at2"/>
<dbReference type="Pfam" id="PF01855">
    <property type="entry name" value="POR_N"/>
    <property type="match status" value="1"/>
</dbReference>
<dbReference type="SUPFAM" id="SSF53323">
    <property type="entry name" value="Pyruvate-ferredoxin oxidoreductase, PFOR, domain III"/>
    <property type="match status" value="1"/>
</dbReference>
<dbReference type="PANTHER" id="PTHR32154">
    <property type="entry name" value="PYRUVATE-FLAVODOXIN OXIDOREDUCTASE-RELATED"/>
    <property type="match status" value="1"/>
</dbReference>
<dbReference type="Proteomes" id="UP000182264">
    <property type="component" value="Chromosome"/>
</dbReference>
<dbReference type="Gene3D" id="3.40.50.920">
    <property type="match status" value="1"/>
</dbReference>
<dbReference type="InterPro" id="IPR050722">
    <property type="entry name" value="Pyruvate:ferred/Flavod_OxRd"/>
</dbReference>
<evidence type="ECO:0000313" key="4">
    <source>
        <dbReference type="EMBL" id="APG23745.1"/>
    </source>
</evidence>
<dbReference type="KEGG" id="pace:A6070_09540"/>
<dbReference type="CDD" id="cd07034">
    <property type="entry name" value="TPP_PYR_PFOR_IOR-alpha_like"/>
    <property type="match status" value="1"/>
</dbReference>
<dbReference type="NCBIfam" id="TIGR03710">
    <property type="entry name" value="OAFO_sf"/>
    <property type="match status" value="1"/>
</dbReference>
<dbReference type="FunFam" id="3.40.50.970:FF:000022">
    <property type="entry name" value="2-oxoglutarate ferredoxin oxidoreductase alpha subunit"/>
    <property type="match status" value="1"/>
</dbReference>
<dbReference type="AlphaFoldDB" id="A0A1L3GD34"/>
<feature type="domain" description="Pyruvate flavodoxin/ferredoxin oxidoreductase pyrimidine binding" evidence="3">
    <location>
        <begin position="214"/>
        <end position="439"/>
    </location>
</feature>
<dbReference type="Pfam" id="PF01558">
    <property type="entry name" value="POR"/>
    <property type="match status" value="1"/>
</dbReference>
<proteinExistence type="predicted"/>
<name>A0A1L3GD34_SYNAC</name>
<accession>A0A1L3GD34</accession>
<dbReference type="InterPro" id="IPR002880">
    <property type="entry name" value="Pyrv_Fd/Flavodoxin_OxRdtase_N"/>
</dbReference>
<evidence type="ECO:0000259" key="3">
    <source>
        <dbReference type="Pfam" id="PF01855"/>
    </source>
</evidence>
<feature type="domain" description="Pyruvate/ketoisovalerate oxidoreductase catalytic" evidence="2">
    <location>
        <begin position="21"/>
        <end position="178"/>
    </location>
</feature>
<dbReference type="SUPFAM" id="SSF52922">
    <property type="entry name" value="TK C-terminal domain-like"/>
    <property type="match status" value="1"/>
</dbReference>
<dbReference type="Gene3D" id="3.40.920.10">
    <property type="entry name" value="Pyruvate-ferredoxin oxidoreductase, PFOR, domain III"/>
    <property type="match status" value="1"/>
</dbReference>
<dbReference type="GO" id="GO:0006979">
    <property type="term" value="P:response to oxidative stress"/>
    <property type="evidence" value="ECO:0007669"/>
    <property type="project" value="TreeGrafter"/>
</dbReference>
<gene>
    <name evidence="4" type="ORF">A7E75_00930</name>
</gene>
<dbReference type="Gene3D" id="3.40.50.970">
    <property type="match status" value="1"/>
</dbReference>
<sequence>MSMSSEYRWETNVNMVLAGAAGQGIQTIEQGVTRLLKQAGFHVFATKEYMSRIRGGSNSTQIRIASHPIAAPLDRIDLFIPLDEAAFIRYSPRLTSASLVLGDRSRLPSHPGLVDMPLAALAEKAGDSRYANSVAIGAVMGLLGVCPNLMNDFLCQRYVDQPEKVIEGNQAAATAGYEAGRNLVENGRVQIALQSSPGVSNDLLLNGSEAVGLGALAGGCNFISSYPMSPATAVLTFLARQAADFGLVVDQAEDEIAAVNMALGAWFAGARGLVSTSGGGFDLMAEGLSLAGMIESPLVVHLAQRPGPATGLPTRTEQGDLLLALHSGHGEFPRLLLAPGGLQEAFALTRQAFHLADKYQVPVIILTDQFLVDSFGNIPDLDIIDLQVKHHFIKSEADYARYQVTASGISPRALPGYGEGMVCLDSDEHDESGHISEDLALRRTMTEKRLRKGGELLNDAIAPKLLGSSDYHTLVIGWGSTCHVLREALETLGEQPVAGLHFSQVYPLPPQSEQWLLRAEQLVVVECNATGQFADLLEQAAGCRIDHRILKYDGLPFTVEDLVARLRAALDLPDQTDQEGGI</sequence>
<dbReference type="InterPro" id="IPR019752">
    <property type="entry name" value="Pyrv/ketoisovalerate_OxRed_cat"/>
</dbReference>
<evidence type="ECO:0000313" key="5">
    <source>
        <dbReference type="Proteomes" id="UP000182264"/>
    </source>
</evidence>
<keyword evidence="1" id="KW-0560">Oxidoreductase</keyword>
<dbReference type="EMBL" id="CP015518">
    <property type="protein sequence ID" value="APG23745.1"/>
    <property type="molecule type" value="Genomic_DNA"/>
</dbReference>
<organism evidence="4 5">
    <name type="scientific">Syntrophotalea acetylenica</name>
    <name type="common">Pelobacter acetylenicus</name>
    <dbReference type="NCBI Taxonomy" id="29542"/>
    <lineage>
        <taxon>Bacteria</taxon>
        <taxon>Pseudomonadati</taxon>
        <taxon>Thermodesulfobacteriota</taxon>
        <taxon>Desulfuromonadia</taxon>
        <taxon>Desulfuromonadales</taxon>
        <taxon>Syntrophotaleaceae</taxon>
        <taxon>Syntrophotalea</taxon>
    </lineage>
</organism>
<reference evidence="4 5" key="1">
    <citation type="journal article" date="2017" name="Genome Announc.">
        <title>Complete Genome Sequences of Two Acetylene-Fermenting Pelobacter acetylenicus Strains.</title>
        <authorList>
            <person name="Sutton J.M."/>
            <person name="Baesman S.M."/>
            <person name="Fierst J.L."/>
            <person name="Poret-Peterson A.T."/>
            <person name="Oremland R.S."/>
            <person name="Dunlap D.S."/>
            <person name="Akob D.M."/>
        </authorList>
    </citation>
    <scope>NUCLEOTIDE SEQUENCE [LARGE SCALE GENOMIC DNA]</scope>
    <source>
        <strain evidence="4 5">DSM 3247</strain>
    </source>
</reference>
<dbReference type="SUPFAM" id="SSF52518">
    <property type="entry name" value="Thiamin diphosphate-binding fold (THDP-binding)"/>
    <property type="match status" value="1"/>
</dbReference>
<evidence type="ECO:0000259" key="2">
    <source>
        <dbReference type="Pfam" id="PF01558"/>
    </source>
</evidence>
<dbReference type="GO" id="GO:0016903">
    <property type="term" value="F:oxidoreductase activity, acting on the aldehyde or oxo group of donors"/>
    <property type="evidence" value="ECO:0007669"/>
    <property type="project" value="InterPro"/>
</dbReference>
<dbReference type="InterPro" id="IPR022367">
    <property type="entry name" value="2-oxoacid/accept_OxRdtase_asu"/>
</dbReference>
<dbReference type="PANTHER" id="PTHR32154:SF20">
    <property type="entry name" value="2-OXOGLUTARATE OXIDOREDUCTASE SUBUNIT KORA"/>
    <property type="match status" value="1"/>
</dbReference>
<dbReference type="InterPro" id="IPR009014">
    <property type="entry name" value="Transketo_C/PFOR_II"/>
</dbReference>
<evidence type="ECO:0000256" key="1">
    <source>
        <dbReference type="ARBA" id="ARBA00023002"/>
    </source>
</evidence>
<protein>
    <submittedName>
        <fullName evidence="4">2-oxoacid:ferredoxin oxidoreductase subunit alpha</fullName>
    </submittedName>
</protein>
<dbReference type="InterPro" id="IPR029061">
    <property type="entry name" value="THDP-binding"/>
</dbReference>
<dbReference type="STRING" id="29542.A6070_09540"/>
<keyword evidence="5" id="KW-1185">Reference proteome</keyword>